<gene>
    <name evidence="1" type="ORF">FKW44_004106</name>
</gene>
<dbReference type="EMBL" id="CP045892">
    <property type="protein sequence ID" value="QQP52088.1"/>
    <property type="molecule type" value="Genomic_DNA"/>
</dbReference>
<evidence type="ECO:0000313" key="2">
    <source>
        <dbReference type="Proteomes" id="UP000595437"/>
    </source>
</evidence>
<keyword evidence="2" id="KW-1185">Reference proteome</keyword>
<dbReference type="AlphaFoldDB" id="A0A7T8KAE2"/>
<organism evidence="1 2">
    <name type="scientific">Caligus rogercresseyi</name>
    <name type="common">Sea louse</name>
    <dbReference type="NCBI Taxonomy" id="217165"/>
    <lineage>
        <taxon>Eukaryota</taxon>
        <taxon>Metazoa</taxon>
        <taxon>Ecdysozoa</taxon>
        <taxon>Arthropoda</taxon>
        <taxon>Crustacea</taxon>
        <taxon>Multicrustacea</taxon>
        <taxon>Hexanauplia</taxon>
        <taxon>Copepoda</taxon>
        <taxon>Siphonostomatoida</taxon>
        <taxon>Caligidae</taxon>
        <taxon>Caligus</taxon>
    </lineage>
</organism>
<sequence>SLGLWQESATHDSLELPLWLLELFQKRLKIGKRRDRKIYMTKCDRMTVI</sequence>
<feature type="non-terminal residue" evidence="1">
    <location>
        <position position="1"/>
    </location>
</feature>
<proteinExistence type="predicted"/>
<name>A0A7T8KAE2_CALRO</name>
<evidence type="ECO:0000313" key="1">
    <source>
        <dbReference type="EMBL" id="QQP52088.1"/>
    </source>
</evidence>
<accession>A0A7T8KAE2</accession>
<reference evidence="2" key="1">
    <citation type="submission" date="2021-01" db="EMBL/GenBank/DDBJ databases">
        <title>Caligus Genome Assembly.</title>
        <authorList>
            <person name="Gallardo-Escarate C."/>
        </authorList>
    </citation>
    <scope>NUCLEOTIDE SEQUENCE [LARGE SCALE GENOMIC DNA]</scope>
</reference>
<dbReference type="Proteomes" id="UP000595437">
    <property type="component" value="Chromosome 3"/>
</dbReference>
<protein>
    <submittedName>
        <fullName evidence="1">Uncharacterized protein</fullName>
    </submittedName>
</protein>